<keyword evidence="2" id="KW-1185">Reference proteome</keyword>
<name>A0A9N8E6S7_9STRA</name>
<dbReference type="EMBL" id="CAICTM010000573">
    <property type="protein sequence ID" value="CAB9513140.1"/>
    <property type="molecule type" value="Genomic_DNA"/>
</dbReference>
<reference evidence="1" key="1">
    <citation type="submission" date="2020-06" db="EMBL/GenBank/DDBJ databases">
        <authorList>
            <consortium name="Plant Systems Biology data submission"/>
        </authorList>
    </citation>
    <scope>NUCLEOTIDE SEQUENCE</scope>
    <source>
        <strain evidence="1">D6</strain>
    </source>
</reference>
<evidence type="ECO:0000313" key="1">
    <source>
        <dbReference type="EMBL" id="CAB9513140.1"/>
    </source>
</evidence>
<accession>A0A9N8E6S7</accession>
<dbReference type="AlphaFoldDB" id="A0A9N8E6S7"/>
<dbReference type="Proteomes" id="UP001153069">
    <property type="component" value="Unassembled WGS sequence"/>
</dbReference>
<sequence length="230" mass="25631">MSSNGLIPVEIVNDSSAAGDDAGDGEKDVLRRLQVPFKKMTLGDLLTKARRELPRGNQSLFVDKEVFLRQKVGTVDGHFALERRDDRAHSQGNGIRPGDSILLLPSQDEGFQLARLYEEYDVEATVPTAFEMLSMPLSPHLKYTGVTLLSKPTISVIQIKHEGVKIAFVLPGNDEIKIERNGSKRAIAIPNKLVHVEFDKIVFLDDHKISTFVDQVRKNHVTMSNFASLK</sequence>
<gene>
    <name evidence="1" type="ORF">SEMRO_574_G169110.1</name>
</gene>
<comment type="caution">
    <text evidence="1">The sequence shown here is derived from an EMBL/GenBank/DDBJ whole genome shotgun (WGS) entry which is preliminary data.</text>
</comment>
<organism evidence="1 2">
    <name type="scientific">Seminavis robusta</name>
    <dbReference type="NCBI Taxonomy" id="568900"/>
    <lineage>
        <taxon>Eukaryota</taxon>
        <taxon>Sar</taxon>
        <taxon>Stramenopiles</taxon>
        <taxon>Ochrophyta</taxon>
        <taxon>Bacillariophyta</taxon>
        <taxon>Bacillariophyceae</taxon>
        <taxon>Bacillariophycidae</taxon>
        <taxon>Naviculales</taxon>
        <taxon>Naviculaceae</taxon>
        <taxon>Seminavis</taxon>
    </lineage>
</organism>
<proteinExistence type="predicted"/>
<evidence type="ECO:0000313" key="2">
    <source>
        <dbReference type="Proteomes" id="UP001153069"/>
    </source>
</evidence>
<protein>
    <submittedName>
        <fullName evidence="1">Uncharacterized protein</fullName>
    </submittedName>
</protein>